<protein>
    <submittedName>
        <fullName evidence="2">ATP-binding protein</fullName>
    </submittedName>
</protein>
<evidence type="ECO:0000313" key="2">
    <source>
        <dbReference type="EMBL" id="NDO67852.1"/>
    </source>
</evidence>
<proteinExistence type="predicted"/>
<sequence>MLCQFSFQNFKSYRGETTFDLQASAIPEFADSLITRERCSSLLPVSVVYGSNGGGKTNLLQALSCLISTVVKPIHDLEKNRKSLIMQQRIQAEPFLFDSVSAEEPTEFRIFFRTNEPGQRASHSTCPCKTDESRPVMYEYRYYLAVLKGEIFAETLDRKKIGGKKPARIFYREGGEISLGTILKKENVSTSVNAKMPFLSFLAINYNIPAVAEVQEWFESCIIRSYANPMAEMRIMVSDDAAFKKQIVLLLNDMGIEVDDYRFDDQEKQLYLTRRIEDTEYELAFDHESDGTRKLIAALPVLLTALQEGRLVIIDELDAKLHPKLLRYVISMFKNQGINAHGAQLLFTSHDMATMKNTVFRRDEIWFAALNERYGSELYSLYEIRREDHERINSTAAFDKQYMEGRYGADPYLQNMMSESEWRTDTSRLTRERK</sequence>
<reference evidence="2 3" key="1">
    <citation type="submission" date="2019-07" db="EMBL/GenBank/DDBJ databases">
        <title>Draft genome sequences of 15 bacterial species constituting the stable defined intestinal microbiota of the GM15 gnotobiotic mouse model.</title>
        <authorList>
            <person name="Elie C."/>
            <person name="Mathieu A."/>
            <person name="Saliou A."/>
            <person name="Darnaud M."/>
            <person name="Leulier F."/>
            <person name="Tamellini A."/>
        </authorList>
    </citation>
    <scope>NUCLEOTIDE SEQUENCE [LARGE SCALE GENOMIC DNA]</scope>
    <source>
        <strain evidence="3">ASF 502</strain>
    </source>
</reference>
<name>A0A9X5H3X3_9FIRM</name>
<dbReference type="InterPro" id="IPR003959">
    <property type="entry name" value="ATPase_AAA_core"/>
</dbReference>
<gene>
    <name evidence="2" type="ORF">FMM80_03645</name>
</gene>
<dbReference type="PANTHER" id="PTHR40396:SF1">
    <property type="entry name" value="ATPASE AAA-TYPE CORE DOMAIN-CONTAINING PROTEIN"/>
    <property type="match status" value="1"/>
</dbReference>
<evidence type="ECO:0000313" key="3">
    <source>
        <dbReference type="Proteomes" id="UP000474104"/>
    </source>
</evidence>
<organism evidence="2 3">
    <name type="scientific">Schaedlerella arabinosiphila</name>
    <dbReference type="NCBI Taxonomy" id="2044587"/>
    <lineage>
        <taxon>Bacteria</taxon>
        <taxon>Bacillati</taxon>
        <taxon>Bacillota</taxon>
        <taxon>Clostridia</taxon>
        <taxon>Lachnospirales</taxon>
        <taxon>Lachnospiraceae</taxon>
        <taxon>Schaedlerella</taxon>
    </lineage>
</organism>
<dbReference type="OrthoDB" id="9809324at2"/>
<dbReference type="RefSeq" id="WP_004069696.1">
    <property type="nucleotide sequence ID" value="NZ_VIRB01000028.1"/>
</dbReference>
<dbReference type="GO" id="GO:0005524">
    <property type="term" value="F:ATP binding"/>
    <property type="evidence" value="ECO:0007669"/>
    <property type="project" value="UniProtKB-KW"/>
</dbReference>
<dbReference type="EMBL" id="VIRB01000028">
    <property type="protein sequence ID" value="NDO67852.1"/>
    <property type="molecule type" value="Genomic_DNA"/>
</dbReference>
<comment type="caution">
    <text evidence="2">The sequence shown here is derived from an EMBL/GenBank/DDBJ whole genome shotgun (WGS) entry which is preliminary data.</text>
</comment>
<dbReference type="SUPFAM" id="SSF52540">
    <property type="entry name" value="P-loop containing nucleoside triphosphate hydrolases"/>
    <property type="match status" value="1"/>
</dbReference>
<dbReference type="AlphaFoldDB" id="A0A9X5H3X3"/>
<dbReference type="Gene3D" id="3.40.50.300">
    <property type="entry name" value="P-loop containing nucleotide triphosphate hydrolases"/>
    <property type="match status" value="1"/>
</dbReference>
<accession>A0A9X5H3X3</accession>
<dbReference type="Pfam" id="PF13304">
    <property type="entry name" value="AAA_21"/>
    <property type="match status" value="1"/>
</dbReference>
<keyword evidence="2" id="KW-0547">Nucleotide-binding</keyword>
<evidence type="ECO:0000259" key="1">
    <source>
        <dbReference type="Pfam" id="PF13304"/>
    </source>
</evidence>
<dbReference type="GO" id="GO:0016887">
    <property type="term" value="F:ATP hydrolysis activity"/>
    <property type="evidence" value="ECO:0007669"/>
    <property type="project" value="InterPro"/>
</dbReference>
<dbReference type="PANTHER" id="PTHR40396">
    <property type="entry name" value="ATPASE-LIKE PROTEIN"/>
    <property type="match status" value="1"/>
</dbReference>
<feature type="domain" description="ATPase AAA-type core" evidence="1">
    <location>
        <begin position="254"/>
        <end position="355"/>
    </location>
</feature>
<keyword evidence="2" id="KW-0067">ATP-binding</keyword>
<dbReference type="InterPro" id="IPR027417">
    <property type="entry name" value="P-loop_NTPase"/>
</dbReference>
<dbReference type="Proteomes" id="UP000474104">
    <property type="component" value="Unassembled WGS sequence"/>
</dbReference>